<dbReference type="EMBL" id="UZAH01025511">
    <property type="protein sequence ID" value="VDO65297.1"/>
    <property type="molecule type" value="Genomic_DNA"/>
</dbReference>
<dbReference type="Proteomes" id="UP000050761">
    <property type="component" value="Unassembled WGS sequence"/>
</dbReference>
<evidence type="ECO:0000313" key="3">
    <source>
        <dbReference type="Proteomes" id="UP000050761"/>
    </source>
</evidence>
<gene>
    <name evidence="2" type="ORF">HPBE_LOCUS5631</name>
</gene>
<accession>A0A183FG79</accession>
<accession>A0A3P7XYA8</accession>
<sequence length="145" mass="16021">MQQTSWACSGREDQEQQQQQRGTAAAVAVARRGYCRFGQKRTRSGDARPQFGAVSAIRTAALSARALYTYSPAAATPRPSHICWRLFLHAETPASETRKSLDGRRPSTTRAIRAPTSIHYGLLICPYCNVQPSVGRNLISTFLPR</sequence>
<name>A0A183FG79_HELPZ</name>
<keyword evidence="3" id="KW-1185">Reference proteome</keyword>
<reference evidence="4" key="2">
    <citation type="submission" date="2019-09" db="UniProtKB">
        <authorList>
            <consortium name="WormBaseParasite"/>
        </authorList>
    </citation>
    <scope>IDENTIFICATION</scope>
</reference>
<reference evidence="2 3" key="1">
    <citation type="submission" date="2018-11" db="EMBL/GenBank/DDBJ databases">
        <authorList>
            <consortium name="Pathogen Informatics"/>
        </authorList>
    </citation>
    <scope>NUCLEOTIDE SEQUENCE [LARGE SCALE GENOMIC DNA]</scope>
</reference>
<protein>
    <submittedName>
        <fullName evidence="2 4">Uncharacterized protein</fullName>
    </submittedName>
</protein>
<proteinExistence type="predicted"/>
<organism evidence="3 4">
    <name type="scientific">Heligmosomoides polygyrus</name>
    <name type="common">Parasitic roundworm</name>
    <dbReference type="NCBI Taxonomy" id="6339"/>
    <lineage>
        <taxon>Eukaryota</taxon>
        <taxon>Metazoa</taxon>
        <taxon>Ecdysozoa</taxon>
        <taxon>Nematoda</taxon>
        <taxon>Chromadorea</taxon>
        <taxon>Rhabditida</taxon>
        <taxon>Rhabditina</taxon>
        <taxon>Rhabditomorpha</taxon>
        <taxon>Strongyloidea</taxon>
        <taxon>Heligmosomidae</taxon>
        <taxon>Heligmosomoides</taxon>
    </lineage>
</organism>
<feature type="region of interest" description="Disordered" evidence="1">
    <location>
        <begin position="1"/>
        <end position="22"/>
    </location>
</feature>
<evidence type="ECO:0000313" key="2">
    <source>
        <dbReference type="EMBL" id="VDO65297.1"/>
    </source>
</evidence>
<dbReference type="WBParaSite" id="HPBE_0000563001-mRNA-1">
    <property type="protein sequence ID" value="HPBE_0000563001-mRNA-1"/>
    <property type="gene ID" value="HPBE_0000563001"/>
</dbReference>
<evidence type="ECO:0000256" key="1">
    <source>
        <dbReference type="SAM" id="MobiDB-lite"/>
    </source>
</evidence>
<dbReference type="AlphaFoldDB" id="A0A183FG79"/>
<evidence type="ECO:0000313" key="4">
    <source>
        <dbReference type="WBParaSite" id="HPBE_0000563001-mRNA-1"/>
    </source>
</evidence>